<accession>A0A699U7V1</accession>
<comment type="caution">
    <text evidence="1">The sequence shown here is derived from an EMBL/GenBank/DDBJ whole genome shotgun (WGS) entry which is preliminary data.</text>
</comment>
<dbReference type="EMBL" id="BKCJ011289200">
    <property type="protein sequence ID" value="GFD15834.1"/>
    <property type="molecule type" value="Genomic_DNA"/>
</dbReference>
<organism evidence="1">
    <name type="scientific">Tanacetum cinerariifolium</name>
    <name type="common">Dalmatian daisy</name>
    <name type="synonym">Chrysanthemum cinerariifolium</name>
    <dbReference type="NCBI Taxonomy" id="118510"/>
    <lineage>
        <taxon>Eukaryota</taxon>
        <taxon>Viridiplantae</taxon>
        <taxon>Streptophyta</taxon>
        <taxon>Embryophyta</taxon>
        <taxon>Tracheophyta</taxon>
        <taxon>Spermatophyta</taxon>
        <taxon>Magnoliopsida</taxon>
        <taxon>eudicotyledons</taxon>
        <taxon>Gunneridae</taxon>
        <taxon>Pentapetalae</taxon>
        <taxon>asterids</taxon>
        <taxon>campanulids</taxon>
        <taxon>Asterales</taxon>
        <taxon>Asteraceae</taxon>
        <taxon>Asteroideae</taxon>
        <taxon>Anthemideae</taxon>
        <taxon>Anthemidinae</taxon>
        <taxon>Tanacetum</taxon>
    </lineage>
</organism>
<proteinExistence type="predicted"/>
<evidence type="ECO:0000313" key="1">
    <source>
        <dbReference type="EMBL" id="GFD15834.1"/>
    </source>
</evidence>
<feature type="non-terminal residue" evidence="1">
    <location>
        <position position="1"/>
    </location>
</feature>
<name>A0A699U7V1_TANCI</name>
<protein>
    <submittedName>
        <fullName evidence="1">Uncharacterized protein</fullName>
    </submittedName>
</protein>
<dbReference type="AlphaFoldDB" id="A0A699U7V1"/>
<sequence>TVVRPATTVVPNISVTRRRQDTPIVTNPNSPTRWHINQSPSPKASNSPLRVTAVKALMVNVVQGNMSYLSDFEELNGDMFPLEVTQRVMCDKKNSVLFTDTECLVLSPEFKPPVESQVL</sequence>
<feature type="non-terminal residue" evidence="1">
    <location>
        <position position="119"/>
    </location>
</feature>
<gene>
    <name evidence="1" type="ORF">Tci_887803</name>
</gene>
<reference evidence="1" key="1">
    <citation type="journal article" date="2019" name="Sci. Rep.">
        <title>Draft genome of Tanacetum cinerariifolium, the natural source of mosquito coil.</title>
        <authorList>
            <person name="Yamashiro T."/>
            <person name="Shiraishi A."/>
            <person name="Satake H."/>
            <person name="Nakayama K."/>
        </authorList>
    </citation>
    <scope>NUCLEOTIDE SEQUENCE</scope>
</reference>